<dbReference type="AlphaFoldDB" id="A0A174CKU8"/>
<protein>
    <submittedName>
        <fullName evidence="1">Flagellin N-methylase</fullName>
    </submittedName>
</protein>
<dbReference type="STRING" id="39482.ERS852491_01346"/>
<dbReference type="OrthoDB" id="9810361at2"/>
<dbReference type="InterPro" id="IPR005358">
    <property type="entry name" value="Puta_zinc/iron-chelating_dom"/>
</dbReference>
<keyword evidence="1" id="KW-0808">Transferase</keyword>
<dbReference type="Pfam" id="PF03692">
    <property type="entry name" value="CxxCxxCC"/>
    <property type="match status" value="1"/>
</dbReference>
<name>A0A174CKU8_9FIRM</name>
<keyword evidence="1" id="KW-0282">Flagellum</keyword>
<dbReference type="PANTHER" id="PTHR35866:SF1">
    <property type="entry name" value="YKGJ FAMILY CYSTEINE CLUSTER PROTEIN"/>
    <property type="match status" value="1"/>
</dbReference>
<sequence>MSCRKCGKCCRSTDLEKRIVIIYPSDLIHISNKLHISKKEFIHKYCEKDDIQCEGYVIKIYILKNINNQCIFLSDNNLCEIFEHRPIQCRKAPYSYFAYEDIWEHMPCFDLEEMSKSNSAENDEELVLELLRGYNIESKV</sequence>
<keyword evidence="1" id="KW-0489">Methyltransferase</keyword>
<accession>A0A174CKU8</accession>
<dbReference type="GO" id="GO:0008168">
    <property type="term" value="F:methyltransferase activity"/>
    <property type="evidence" value="ECO:0007669"/>
    <property type="project" value="UniProtKB-KW"/>
</dbReference>
<proteinExistence type="predicted"/>
<gene>
    <name evidence="1" type="ORF">ERS852491_01346</name>
</gene>
<evidence type="ECO:0000313" key="1">
    <source>
        <dbReference type="EMBL" id="CUO12206.1"/>
    </source>
</evidence>
<keyword evidence="1" id="KW-0969">Cilium</keyword>
<organism evidence="1 2">
    <name type="scientific">Faecalicatena contorta</name>
    <dbReference type="NCBI Taxonomy" id="39482"/>
    <lineage>
        <taxon>Bacteria</taxon>
        <taxon>Bacillati</taxon>
        <taxon>Bacillota</taxon>
        <taxon>Clostridia</taxon>
        <taxon>Lachnospirales</taxon>
        <taxon>Lachnospiraceae</taxon>
        <taxon>Faecalicatena</taxon>
    </lineage>
</organism>
<dbReference type="RefSeq" id="WP_055152127.1">
    <property type="nucleotide sequence ID" value="NZ_CYZU01000009.1"/>
</dbReference>
<reference evidence="1 2" key="1">
    <citation type="submission" date="2015-09" db="EMBL/GenBank/DDBJ databases">
        <authorList>
            <consortium name="Pathogen Informatics"/>
        </authorList>
    </citation>
    <scope>NUCLEOTIDE SEQUENCE [LARGE SCALE GENOMIC DNA]</scope>
    <source>
        <strain evidence="1 2">2789STDY5834876</strain>
    </source>
</reference>
<keyword evidence="1" id="KW-0966">Cell projection</keyword>
<dbReference type="Proteomes" id="UP000095544">
    <property type="component" value="Unassembled WGS sequence"/>
</dbReference>
<dbReference type="PANTHER" id="PTHR35866">
    <property type="entry name" value="PUTATIVE-RELATED"/>
    <property type="match status" value="1"/>
</dbReference>
<evidence type="ECO:0000313" key="2">
    <source>
        <dbReference type="Proteomes" id="UP000095544"/>
    </source>
</evidence>
<dbReference type="GO" id="GO:0032259">
    <property type="term" value="P:methylation"/>
    <property type="evidence" value="ECO:0007669"/>
    <property type="project" value="UniProtKB-KW"/>
</dbReference>
<dbReference type="EMBL" id="CYZU01000009">
    <property type="protein sequence ID" value="CUO12206.1"/>
    <property type="molecule type" value="Genomic_DNA"/>
</dbReference>